<dbReference type="InterPro" id="IPR010496">
    <property type="entry name" value="AL/BT2_dom"/>
</dbReference>
<keyword evidence="2" id="KW-0812">Transmembrane</keyword>
<feature type="compositionally biased region" description="Basic and acidic residues" evidence="1">
    <location>
        <begin position="69"/>
        <end position="80"/>
    </location>
</feature>
<sequence length="353" mass="40074">MFNQKKRNNKHFKIIQSVGILAAFLMLVPILGIHTYNTTYSSISSSFYDNIQKKFGNLLPFKVPQLNQEEKIDTQSKDDSESQSAQKKFDNQLPFKVSPLGEKIPLELPPLDKDFPFELPPLDKQGETDSQSAQLAATTDTSCTASLIDKFHYPQYLLREGQTSPNGEWKNVYSGYGSTGVQDVSQRVNFWLYPQASTSPSETHAAKVTSTDKFCDFTMEFDINTAKQLRKNSPPNTWEVGWVFFRFSDTFHYYWLVVKPNGIELGKKDCDTCTDPVDGQQFLVTKSTPTIKMNTWNNVKIDMVSNHIKVYWNGNLVIDYIDTGMSPKLASGAVSMYSEDAYVKYDNMNVSPK</sequence>
<keyword evidence="2" id="KW-1133">Transmembrane helix</keyword>
<dbReference type="Proteomes" id="UP000315289">
    <property type="component" value="Unassembled WGS sequence"/>
</dbReference>
<dbReference type="EMBL" id="VOAH01000001">
    <property type="protein sequence ID" value="TVP41662.1"/>
    <property type="molecule type" value="Genomic_DNA"/>
</dbReference>
<dbReference type="AlphaFoldDB" id="A0A557SYI9"/>
<evidence type="ECO:0000313" key="5">
    <source>
        <dbReference type="Proteomes" id="UP000315289"/>
    </source>
</evidence>
<gene>
    <name evidence="4" type="ORF">NARC_10068</name>
</gene>
<comment type="caution">
    <text evidence="4">The sequence shown here is derived from an EMBL/GenBank/DDBJ whole genome shotgun (WGS) entry which is preliminary data.</text>
</comment>
<accession>A0A557SYI9</accession>
<organism evidence="4 5">
    <name type="scientific">Candidatus Nitrosocosmicus arcticus</name>
    <dbReference type="NCBI Taxonomy" id="2035267"/>
    <lineage>
        <taxon>Archaea</taxon>
        <taxon>Nitrososphaerota</taxon>
        <taxon>Nitrososphaeria</taxon>
        <taxon>Nitrososphaerales</taxon>
        <taxon>Nitrososphaeraceae</taxon>
        <taxon>Candidatus Nitrosocosmicus</taxon>
    </lineage>
</organism>
<name>A0A557SYI9_9ARCH</name>
<feature type="domain" description="3-keto-alpha-glucoside-1,2-lyase/3-keto-2-hydroxy-glucal hydratase" evidence="3">
    <location>
        <begin position="169"/>
        <end position="350"/>
    </location>
</feature>
<dbReference type="OrthoDB" id="6759at2157"/>
<dbReference type="GO" id="GO:0016787">
    <property type="term" value="F:hydrolase activity"/>
    <property type="evidence" value="ECO:0007669"/>
    <property type="project" value="InterPro"/>
</dbReference>
<dbReference type="Gene3D" id="2.60.120.560">
    <property type="entry name" value="Exo-inulinase, domain 1"/>
    <property type="match status" value="1"/>
</dbReference>
<evidence type="ECO:0000259" key="3">
    <source>
        <dbReference type="Pfam" id="PF06439"/>
    </source>
</evidence>
<proteinExistence type="predicted"/>
<evidence type="ECO:0000313" key="4">
    <source>
        <dbReference type="EMBL" id="TVP41662.1"/>
    </source>
</evidence>
<reference evidence="4 5" key="1">
    <citation type="journal article" date="2019" name="Front. Microbiol.">
        <title>Ammonia Oxidation by the Arctic Terrestrial Thaumarchaeote Candidatus Nitrosocosmicus arcticus Is Stimulated by Increasing Temperatures.</title>
        <authorList>
            <person name="Alves R.J.E."/>
            <person name="Kerou M."/>
            <person name="Zappe A."/>
            <person name="Bittner R."/>
            <person name="Abby S.S."/>
            <person name="Schmidt H.A."/>
            <person name="Pfeifer K."/>
            <person name="Schleper C."/>
        </authorList>
    </citation>
    <scope>NUCLEOTIDE SEQUENCE [LARGE SCALE GENOMIC DNA]</scope>
    <source>
        <strain evidence="4 5">Kfb</strain>
    </source>
</reference>
<feature type="transmembrane region" description="Helical" evidence="2">
    <location>
        <begin position="12"/>
        <end position="36"/>
    </location>
</feature>
<keyword evidence="2" id="KW-0472">Membrane</keyword>
<keyword evidence="5" id="KW-1185">Reference proteome</keyword>
<feature type="region of interest" description="Disordered" evidence="1">
    <location>
        <begin position="69"/>
        <end position="88"/>
    </location>
</feature>
<protein>
    <recommendedName>
        <fullName evidence="3">3-keto-alpha-glucoside-1,2-lyase/3-keto-2-hydroxy-glucal hydratase domain-containing protein</fullName>
    </recommendedName>
</protein>
<evidence type="ECO:0000256" key="2">
    <source>
        <dbReference type="SAM" id="Phobius"/>
    </source>
</evidence>
<evidence type="ECO:0000256" key="1">
    <source>
        <dbReference type="SAM" id="MobiDB-lite"/>
    </source>
</evidence>
<dbReference type="Pfam" id="PF06439">
    <property type="entry name" value="3keto-disac_hyd"/>
    <property type="match status" value="1"/>
</dbReference>